<dbReference type="GO" id="GO:0008168">
    <property type="term" value="F:methyltransferase activity"/>
    <property type="evidence" value="ECO:0007669"/>
    <property type="project" value="UniProtKB-KW"/>
</dbReference>
<proteinExistence type="predicted"/>
<dbReference type="SUPFAM" id="SSF53335">
    <property type="entry name" value="S-adenosyl-L-methionine-dependent methyltransferases"/>
    <property type="match status" value="1"/>
</dbReference>
<dbReference type="Proteomes" id="UP000198862">
    <property type="component" value="Unassembled WGS sequence"/>
</dbReference>
<dbReference type="STRING" id="1123010.SAMN02745724_05106"/>
<name>A0A1I1U4K0_9GAMM</name>
<accession>A0A1I1U4K0</accession>
<reference evidence="3 4" key="1">
    <citation type="submission" date="2016-10" db="EMBL/GenBank/DDBJ databases">
        <authorList>
            <person name="de Groot N.N."/>
        </authorList>
    </citation>
    <scope>NUCLEOTIDE SEQUENCE [LARGE SCALE GENOMIC DNA]</scope>
    <source>
        <strain evidence="3 4">DSM 6059</strain>
    </source>
</reference>
<dbReference type="OrthoDB" id="8385759at2"/>
<keyword evidence="3" id="KW-0489">Methyltransferase</keyword>
<sequence>MNYIEINKKAWDQRTQVHAESQFYDVESFLGGKSSLNTIELALLGKVKNKNVLHLQCHFGQDTLSLARLGAKVTGVDLSFEAIEKAKYLAKEIGSNAEFVCEDVYQFGETNKTEFDIVYTSYGVLCWLPDLDLWAETVAKSLKKGGELCLVEFHAFNDLISGYSYFPSSKPDVESEGTYTENCKGEKSTVVTWPHSLSNVIQALINAGINIEQFSEHAYSPYPCSEGLDFVEGFGYQKLINNQQIPLLYAIKGRKIV</sequence>
<organism evidence="3 4">
    <name type="scientific">Pseudoalteromonas denitrificans DSM 6059</name>
    <dbReference type="NCBI Taxonomy" id="1123010"/>
    <lineage>
        <taxon>Bacteria</taxon>
        <taxon>Pseudomonadati</taxon>
        <taxon>Pseudomonadota</taxon>
        <taxon>Gammaproteobacteria</taxon>
        <taxon>Alteromonadales</taxon>
        <taxon>Pseudoalteromonadaceae</taxon>
        <taxon>Pseudoalteromonas</taxon>
    </lineage>
</organism>
<evidence type="ECO:0000256" key="1">
    <source>
        <dbReference type="ARBA" id="ARBA00022679"/>
    </source>
</evidence>
<evidence type="ECO:0000313" key="4">
    <source>
        <dbReference type="Proteomes" id="UP000198862"/>
    </source>
</evidence>
<gene>
    <name evidence="3" type="ORF">SAMN02745724_05106</name>
</gene>
<dbReference type="GO" id="GO:0032259">
    <property type="term" value="P:methylation"/>
    <property type="evidence" value="ECO:0007669"/>
    <property type="project" value="UniProtKB-KW"/>
</dbReference>
<dbReference type="Gene3D" id="3.40.50.150">
    <property type="entry name" value="Vaccinia Virus protein VP39"/>
    <property type="match status" value="1"/>
</dbReference>
<keyword evidence="4" id="KW-1185">Reference proteome</keyword>
<evidence type="ECO:0000259" key="2">
    <source>
        <dbReference type="Pfam" id="PF13649"/>
    </source>
</evidence>
<protein>
    <submittedName>
        <fullName evidence="3">Methyltransferase domain-containing protein</fullName>
    </submittedName>
</protein>
<dbReference type="EMBL" id="FOLO01000081">
    <property type="protein sequence ID" value="SFD65624.1"/>
    <property type="molecule type" value="Genomic_DNA"/>
</dbReference>
<dbReference type="InterPro" id="IPR041698">
    <property type="entry name" value="Methyltransf_25"/>
</dbReference>
<evidence type="ECO:0000313" key="3">
    <source>
        <dbReference type="EMBL" id="SFD65624.1"/>
    </source>
</evidence>
<feature type="domain" description="Methyltransferase" evidence="2">
    <location>
        <begin position="52"/>
        <end position="146"/>
    </location>
</feature>
<keyword evidence="1 3" id="KW-0808">Transferase</keyword>
<dbReference type="RefSeq" id="WP_091991472.1">
    <property type="nucleotide sequence ID" value="NZ_FOLO01000081.1"/>
</dbReference>
<dbReference type="Pfam" id="PF13649">
    <property type="entry name" value="Methyltransf_25"/>
    <property type="match status" value="1"/>
</dbReference>
<dbReference type="AlphaFoldDB" id="A0A1I1U4K0"/>
<dbReference type="PANTHER" id="PTHR43861">
    <property type="entry name" value="TRANS-ACONITATE 2-METHYLTRANSFERASE-RELATED"/>
    <property type="match status" value="1"/>
</dbReference>
<dbReference type="InterPro" id="IPR029063">
    <property type="entry name" value="SAM-dependent_MTases_sf"/>
</dbReference>
<dbReference type="CDD" id="cd02440">
    <property type="entry name" value="AdoMet_MTases"/>
    <property type="match status" value="1"/>
</dbReference>